<evidence type="ECO:0000256" key="2">
    <source>
        <dbReference type="ARBA" id="ARBA00022771"/>
    </source>
</evidence>
<gene>
    <name evidence="6" type="ORF">R3P38DRAFT_3261907</name>
</gene>
<dbReference type="Pfam" id="PF01753">
    <property type="entry name" value="zf-MYND"/>
    <property type="match status" value="1"/>
</dbReference>
<evidence type="ECO:0000256" key="3">
    <source>
        <dbReference type="ARBA" id="ARBA00022833"/>
    </source>
</evidence>
<evidence type="ECO:0000313" key="7">
    <source>
        <dbReference type="Proteomes" id="UP001362999"/>
    </source>
</evidence>
<keyword evidence="1" id="KW-0479">Metal-binding</keyword>
<dbReference type="SUPFAM" id="SSF144232">
    <property type="entry name" value="HIT/MYND zinc finger-like"/>
    <property type="match status" value="1"/>
</dbReference>
<evidence type="ECO:0000256" key="1">
    <source>
        <dbReference type="ARBA" id="ARBA00022723"/>
    </source>
</evidence>
<sequence length="496" mass="56003">MTATALVDQATQSLEDPYNPTFCCKYYICLLSHINTGDESWENPIASDAPYAGNLKLSLDSMVNLPKSMKLLDRVSIFMTCDRSREDMTSLAQRMEWHCECDRTDSLVDSMHAWRWNPAAFDRYPEGFTCRTTTLGGLIAIIADLLFAAFELKRSGEDHQKQWPRSRTDCLGDSDESAAVMFCRWLDEYPILPILRAIGASACLFARGIIVPFLLSAHLPKNLVAILKRGVDSIPSDFEGTMDAFGVLYPITCVFTTMRDISNIDDGVSTAYFFREHCSLFLETLNRIAAIDDRLPWSMNATWDDGFSMGGVVHAKLVLPFDESKYHSKILDWSRLNRMTILAVQTPYELARNVMLTLAELPAQCMNARCPNKSGQGPFMMCSGCKRVAYCSAECQDKDWNGRLPHRSVCKKIRVLGDTTGMPIYSTPKIEPTQIEISEFQRRVQERAGLSMFSLMTFNEKMIPDDRIRRVVNDSEPSSSSDLRAMALTNCISFRI</sequence>
<dbReference type="PROSITE" id="PS50865">
    <property type="entry name" value="ZF_MYND_2"/>
    <property type="match status" value="1"/>
</dbReference>
<comment type="caution">
    <text evidence="6">The sequence shown here is derived from an EMBL/GenBank/DDBJ whole genome shotgun (WGS) entry which is preliminary data.</text>
</comment>
<dbReference type="GO" id="GO:0008270">
    <property type="term" value="F:zinc ion binding"/>
    <property type="evidence" value="ECO:0007669"/>
    <property type="project" value="UniProtKB-KW"/>
</dbReference>
<accession>A0AAW0CNE3</accession>
<dbReference type="Gene3D" id="6.10.140.2220">
    <property type="match status" value="1"/>
</dbReference>
<organism evidence="6 7">
    <name type="scientific">Favolaschia claudopus</name>
    <dbReference type="NCBI Taxonomy" id="2862362"/>
    <lineage>
        <taxon>Eukaryota</taxon>
        <taxon>Fungi</taxon>
        <taxon>Dikarya</taxon>
        <taxon>Basidiomycota</taxon>
        <taxon>Agaricomycotina</taxon>
        <taxon>Agaricomycetes</taxon>
        <taxon>Agaricomycetidae</taxon>
        <taxon>Agaricales</taxon>
        <taxon>Marasmiineae</taxon>
        <taxon>Mycenaceae</taxon>
        <taxon>Favolaschia</taxon>
    </lineage>
</organism>
<proteinExistence type="predicted"/>
<protein>
    <recommendedName>
        <fullName evidence="5">MYND-type domain-containing protein</fullName>
    </recommendedName>
</protein>
<evidence type="ECO:0000256" key="4">
    <source>
        <dbReference type="PROSITE-ProRule" id="PRU00134"/>
    </source>
</evidence>
<dbReference type="InterPro" id="IPR002893">
    <property type="entry name" value="Znf_MYND"/>
</dbReference>
<dbReference type="EMBL" id="JAWWNJ010000016">
    <property type="protein sequence ID" value="KAK7039534.1"/>
    <property type="molecule type" value="Genomic_DNA"/>
</dbReference>
<feature type="domain" description="MYND-type" evidence="5">
    <location>
        <begin position="367"/>
        <end position="410"/>
    </location>
</feature>
<evidence type="ECO:0000259" key="5">
    <source>
        <dbReference type="PROSITE" id="PS50865"/>
    </source>
</evidence>
<keyword evidence="3" id="KW-0862">Zinc</keyword>
<keyword evidence="7" id="KW-1185">Reference proteome</keyword>
<dbReference type="Proteomes" id="UP001362999">
    <property type="component" value="Unassembled WGS sequence"/>
</dbReference>
<keyword evidence="2 4" id="KW-0863">Zinc-finger</keyword>
<dbReference type="AlphaFoldDB" id="A0AAW0CNE3"/>
<reference evidence="6 7" key="1">
    <citation type="journal article" date="2024" name="J Genomics">
        <title>Draft genome sequencing and assembly of Favolaschia claudopus CIRM-BRFM 2984 isolated from oak limbs.</title>
        <authorList>
            <person name="Navarro D."/>
            <person name="Drula E."/>
            <person name="Chaduli D."/>
            <person name="Cazenave R."/>
            <person name="Ahrendt S."/>
            <person name="Wang J."/>
            <person name="Lipzen A."/>
            <person name="Daum C."/>
            <person name="Barry K."/>
            <person name="Grigoriev I.V."/>
            <person name="Favel A."/>
            <person name="Rosso M.N."/>
            <person name="Martin F."/>
        </authorList>
    </citation>
    <scope>NUCLEOTIDE SEQUENCE [LARGE SCALE GENOMIC DNA]</scope>
    <source>
        <strain evidence="6 7">CIRM-BRFM 2984</strain>
    </source>
</reference>
<evidence type="ECO:0000313" key="6">
    <source>
        <dbReference type="EMBL" id="KAK7039534.1"/>
    </source>
</evidence>
<name>A0AAW0CNE3_9AGAR</name>